<name>A0ABX8ADM9_9BRAD</name>
<dbReference type="CDD" id="cd00093">
    <property type="entry name" value="HTH_XRE"/>
    <property type="match status" value="1"/>
</dbReference>
<dbReference type="NCBIfam" id="TIGR02684">
    <property type="entry name" value="dnstrm_HI1420"/>
    <property type="match status" value="1"/>
</dbReference>
<keyword evidence="3" id="KW-1185">Reference proteome</keyword>
<dbReference type="PROSITE" id="PS50943">
    <property type="entry name" value="HTH_CROC1"/>
    <property type="match status" value="1"/>
</dbReference>
<dbReference type="RefSeq" id="WP_211909334.1">
    <property type="nucleotide sequence ID" value="NZ_CP036498.1"/>
</dbReference>
<accession>A0ABX8ADM9</accession>
<dbReference type="SUPFAM" id="SSF47413">
    <property type="entry name" value="lambda repressor-like DNA-binding domains"/>
    <property type="match status" value="1"/>
</dbReference>
<dbReference type="InterPro" id="IPR014057">
    <property type="entry name" value="HI1420"/>
</dbReference>
<protein>
    <submittedName>
        <fullName evidence="2">Addiction module antidote protein</fullName>
    </submittedName>
</protein>
<feature type="domain" description="HTH cro/C1-type" evidence="1">
    <location>
        <begin position="48"/>
        <end position="92"/>
    </location>
</feature>
<dbReference type="PANTHER" id="PTHR40275">
    <property type="entry name" value="SSL7038 PROTEIN"/>
    <property type="match status" value="1"/>
</dbReference>
<evidence type="ECO:0000313" key="2">
    <source>
        <dbReference type="EMBL" id="QUS40744.1"/>
    </source>
</evidence>
<proteinExistence type="predicted"/>
<evidence type="ECO:0000259" key="1">
    <source>
        <dbReference type="PROSITE" id="PS50943"/>
    </source>
</evidence>
<dbReference type="Gene3D" id="1.10.260.40">
    <property type="entry name" value="lambda repressor-like DNA-binding domains"/>
    <property type="match status" value="1"/>
</dbReference>
<sequence>MTHFKKFDVAEHLNDADTIAAYLTEAFESDDAAIIARSIGTVARSKGMAAVADRAGVSRESLYKSLNGQSKPEFETIRKVLAALGVRLVAEAVTETDAVVDPEAA</sequence>
<reference evidence="2 3" key="1">
    <citation type="submission" date="2019-02" db="EMBL/GenBank/DDBJ databases">
        <title>Emended description of the genus Rhodopseudomonas and description of Rhodopseudomonas albus sp. nov., a non-phototrophic, heavy-metal-tolerant bacterium isolated from garden soil.</title>
        <authorList>
            <person name="Bao Z."/>
            <person name="Cao W.W."/>
            <person name="Sato Y."/>
            <person name="Nishizawa T."/>
            <person name="Zhao J."/>
            <person name="Guo Y."/>
            <person name="Ohta H."/>
        </authorList>
    </citation>
    <scope>NUCLEOTIDE SEQUENCE [LARGE SCALE GENOMIC DNA]</scope>
    <source>
        <strain evidence="2 3">SK50-23</strain>
    </source>
</reference>
<gene>
    <name evidence="2" type="ORF">RPMA_19320</name>
</gene>
<dbReference type="InterPro" id="IPR010982">
    <property type="entry name" value="Lambda_DNA-bd_dom_sf"/>
</dbReference>
<dbReference type="Proteomes" id="UP000682843">
    <property type="component" value="Chromosome"/>
</dbReference>
<dbReference type="Pfam" id="PF21716">
    <property type="entry name" value="dnstrm_HI1420"/>
    <property type="match status" value="1"/>
</dbReference>
<dbReference type="InterPro" id="IPR001387">
    <property type="entry name" value="Cro/C1-type_HTH"/>
</dbReference>
<organism evidence="2 3">
    <name type="scientific">Tardiphaga alba</name>
    <dbReference type="NCBI Taxonomy" id="340268"/>
    <lineage>
        <taxon>Bacteria</taxon>
        <taxon>Pseudomonadati</taxon>
        <taxon>Pseudomonadota</taxon>
        <taxon>Alphaproteobacteria</taxon>
        <taxon>Hyphomicrobiales</taxon>
        <taxon>Nitrobacteraceae</taxon>
        <taxon>Tardiphaga</taxon>
    </lineage>
</organism>
<evidence type="ECO:0000313" key="3">
    <source>
        <dbReference type="Proteomes" id="UP000682843"/>
    </source>
</evidence>
<dbReference type="EMBL" id="CP036498">
    <property type="protein sequence ID" value="QUS40744.1"/>
    <property type="molecule type" value="Genomic_DNA"/>
</dbReference>
<dbReference type="PANTHER" id="PTHR40275:SF1">
    <property type="entry name" value="SSL7038 PROTEIN"/>
    <property type="match status" value="1"/>
</dbReference>